<name>A0A7Y6BTT1_9BACL</name>
<dbReference type="RefSeq" id="WP_175394029.1">
    <property type="nucleotide sequence ID" value="NZ_JABMCB010000121.1"/>
</dbReference>
<evidence type="ECO:0000313" key="2">
    <source>
        <dbReference type="Proteomes" id="UP000526125"/>
    </source>
</evidence>
<protein>
    <submittedName>
        <fullName evidence="1">YolD-like family protein</fullName>
    </submittedName>
</protein>
<dbReference type="Proteomes" id="UP000526125">
    <property type="component" value="Unassembled WGS sequence"/>
</dbReference>
<dbReference type="AlphaFoldDB" id="A0A7Y6BTT1"/>
<gene>
    <name evidence="1" type="ORF">HP552_01955</name>
</gene>
<dbReference type="InterPro" id="IPR014962">
    <property type="entry name" value="YolD"/>
</dbReference>
<evidence type="ECO:0000313" key="1">
    <source>
        <dbReference type="EMBL" id="NUU74045.1"/>
    </source>
</evidence>
<dbReference type="Pfam" id="PF08863">
    <property type="entry name" value="YolD"/>
    <property type="match status" value="1"/>
</dbReference>
<reference evidence="1 2" key="1">
    <citation type="submission" date="2020-05" db="EMBL/GenBank/DDBJ databases">
        <title>Genome Sequencing of Type Strains.</title>
        <authorList>
            <person name="Lemaire J.F."/>
            <person name="Inderbitzin P."/>
            <person name="Gregorio O.A."/>
            <person name="Collins S.B."/>
            <person name="Wespe N."/>
            <person name="Knight-Connoni V."/>
        </authorList>
    </citation>
    <scope>NUCLEOTIDE SEQUENCE [LARGE SCALE GENOMIC DNA]</scope>
    <source>
        <strain evidence="1 2">LMG 21957</strain>
    </source>
</reference>
<organism evidence="1 2">
    <name type="scientific">Paenibacillus xylanilyticus</name>
    <dbReference type="NCBI Taxonomy" id="248903"/>
    <lineage>
        <taxon>Bacteria</taxon>
        <taxon>Bacillati</taxon>
        <taxon>Bacillota</taxon>
        <taxon>Bacilli</taxon>
        <taxon>Bacillales</taxon>
        <taxon>Paenibacillaceae</taxon>
        <taxon>Paenibacillus</taxon>
    </lineage>
</organism>
<keyword evidence="2" id="KW-1185">Reference proteome</keyword>
<proteinExistence type="predicted"/>
<sequence length="111" mass="13107">MGKKLIDNGLFESSRMILPEHREAYLKEKREQERRGKPVLDEQEVQLIEEVILESYRERRSITLTVFNPFDDEILRGVVTSIDKPSRRIKLVRGEEDYSFIKIEEIITASI</sequence>
<accession>A0A7Y6BTT1</accession>
<comment type="caution">
    <text evidence="1">The sequence shown here is derived from an EMBL/GenBank/DDBJ whole genome shotgun (WGS) entry which is preliminary data.</text>
</comment>
<dbReference type="EMBL" id="JABMCB010000121">
    <property type="protein sequence ID" value="NUU74045.1"/>
    <property type="molecule type" value="Genomic_DNA"/>
</dbReference>